<dbReference type="GO" id="GO:0046872">
    <property type="term" value="F:metal ion binding"/>
    <property type="evidence" value="ECO:0007669"/>
    <property type="project" value="UniProtKB-KW"/>
</dbReference>
<protein>
    <submittedName>
        <fullName evidence="7">ChbG/HpnK family deacetylase</fullName>
    </submittedName>
</protein>
<evidence type="ECO:0000256" key="3">
    <source>
        <dbReference type="ARBA" id="ARBA00022801"/>
    </source>
</evidence>
<dbReference type="GO" id="GO:0005975">
    <property type="term" value="P:carbohydrate metabolic process"/>
    <property type="evidence" value="ECO:0007669"/>
    <property type="project" value="InterPro"/>
</dbReference>
<comment type="caution">
    <text evidence="7">The sequence shown here is derived from an EMBL/GenBank/DDBJ whole genome shotgun (WGS) entry which is preliminary data.</text>
</comment>
<dbReference type="SUPFAM" id="SSF88713">
    <property type="entry name" value="Glycoside hydrolase/deacetylase"/>
    <property type="match status" value="1"/>
</dbReference>
<evidence type="ECO:0000256" key="5">
    <source>
        <dbReference type="ARBA" id="ARBA00023277"/>
    </source>
</evidence>
<comment type="cofactor">
    <cofactor evidence="1">
        <name>Mg(2+)</name>
        <dbReference type="ChEBI" id="CHEBI:18420"/>
    </cofactor>
</comment>
<accession>A0A9D2EJ61</accession>
<evidence type="ECO:0000313" key="7">
    <source>
        <dbReference type="EMBL" id="HIZ38207.1"/>
    </source>
</evidence>
<dbReference type="AlphaFoldDB" id="A0A9D2EJ61"/>
<evidence type="ECO:0000256" key="4">
    <source>
        <dbReference type="ARBA" id="ARBA00022842"/>
    </source>
</evidence>
<dbReference type="InterPro" id="IPR006879">
    <property type="entry name" value="YdjC-like"/>
</dbReference>
<organism evidence="7 8">
    <name type="scientific">Candidatus Ruania gallistercoris</name>
    <dbReference type="NCBI Taxonomy" id="2838746"/>
    <lineage>
        <taxon>Bacteria</taxon>
        <taxon>Bacillati</taxon>
        <taxon>Actinomycetota</taxon>
        <taxon>Actinomycetes</taxon>
        <taxon>Micrococcales</taxon>
        <taxon>Ruaniaceae</taxon>
        <taxon>Ruania</taxon>
    </lineage>
</organism>
<gene>
    <name evidence="7" type="ORF">H9815_20715</name>
</gene>
<evidence type="ECO:0000313" key="8">
    <source>
        <dbReference type="Proteomes" id="UP000824037"/>
    </source>
</evidence>
<evidence type="ECO:0000256" key="2">
    <source>
        <dbReference type="ARBA" id="ARBA00022723"/>
    </source>
</evidence>
<dbReference type="Proteomes" id="UP000824037">
    <property type="component" value="Unassembled WGS sequence"/>
</dbReference>
<dbReference type="GO" id="GO:0016787">
    <property type="term" value="F:hydrolase activity"/>
    <property type="evidence" value="ECO:0007669"/>
    <property type="project" value="UniProtKB-KW"/>
</dbReference>
<keyword evidence="3" id="KW-0378">Hydrolase</keyword>
<proteinExistence type="predicted"/>
<evidence type="ECO:0000256" key="6">
    <source>
        <dbReference type="SAM" id="MobiDB-lite"/>
    </source>
</evidence>
<dbReference type="Pfam" id="PF04794">
    <property type="entry name" value="YdjC"/>
    <property type="match status" value="1"/>
</dbReference>
<dbReference type="EMBL" id="DXBY01000350">
    <property type="protein sequence ID" value="HIZ38207.1"/>
    <property type="molecule type" value="Genomic_DNA"/>
</dbReference>
<reference evidence="7" key="1">
    <citation type="journal article" date="2021" name="PeerJ">
        <title>Extensive microbial diversity within the chicken gut microbiome revealed by metagenomics and culture.</title>
        <authorList>
            <person name="Gilroy R."/>
            <person name="Ravi A."/>
            <person name="Getino M."/>
            <person name="Pursley I."/>
            <person name="Horton D.L."/>
            <person name="Alikhan N.F."/>
            <person name="Baker D."/>
            <person name="Gharbi K."/>
            <person name="Hall N."/>
            <person name="Watson M."/>
            <person name="Adriaenssens E.M."/>
            <person name="Foster-Nyarko E."/>
            <person name="Jarju S."/>
            <person name="Secka A."/>
            <person name="Antonio M."/>
            <person name="Oren A."/>
            <person name="Chaudhuri R.R."/>
            <person name="La Ragione R."/>
            <person name="Hildebrand F."/>
            <person name="Pallen M.J."/>
        </authorList>
    </citation>
    <scope>NUCLEOTIDE SEQUENCE</scope>
    <source>
        <strain evidence="7">ChiGjej4B4-7305</strain>
    </source>
</reference>
<keyword evidence="4" id="KW-0460">Magnesium</keyword>
<reference evidence="7" key="2">
    <citation type="submission" date="2021-04" db="EMBL/GenBank/DDBJ databases">
        <authorList>
            <person name="Gilroy R."/>
        </authorList>
    </citation>
    <scope>NUCLEOTIDE SEQUENCE</scope>
    <source>
        <strain evidence="7">ChiGjej4B4-7305</strain>
    </source>
</reference>
<evidence type="ECO:0000256" key="1">
    <source>
        <dbReference type="ARBA" id="ARBA00001946"/>
    </source>
</evidence>
<sequence>MTADVRLRVVADDVGQSTAIDDGVLALARAGHLTAASVLVRAPGALRAMAALDGIVELGVHVQLAPGDIAGADTDRVAALITAQVEAMIAAGHSPVHLDLHTAALYGLGEQAVRSGGVVAEAITVAAHYRLRFRLPRRAPAGLTAAQTAAHEQAVAAAAVAGVTLPEVLVTEVPDAAAVPAFLAGLPGLLRAGGTEGAITSPQRTGDGYGLSPGPGPAVEPEVGEVELVTHPALRADPGDSLGRERVRQYTLLASGGLHHR</sequence>
<name>A0A9D2EJ61_9MICO</name>
<dbReference type="Gene3D" id="3.20.20.370">
    <property type="entry name" value="Glycoside hydrolase/deacetylase"/>
    <property type="match status" value="1"/>
</dbReference>
<keyword evidence="2" id="KW-0479">Metal-binding</keyword>
<feature type="region of interest" description="Disordered" evidence="6">
    <location>
        <begin position="196"/>
        <end position="218"/>
    </location>
</feature>
<dbReference type="InterPro" id="IPR011330">
    <property type="entry name" value="Glyco_hydro/deAcase_b/a-brl"/>
</dbReference>
<keyword evidence="5" id="KW-0119">Carbohydrate metabolism</keyword>